<dbReference type="AlphaFoldDB" id="A0A2W7MWN3"/>
<dbReference type="GO" id="GO:0004803">
    <property type="term" value="F:transposase activity"/>
    <property type="evidence" value="ECO:0007669"/>
    <property type="project" value="InterPro"/>
</dbReference>
<dbReference type="Proteomes" id="UP000248916">
    <property type="component" value="Unassembled WGS sequence"/>
</dbReference>
<dbReference type="EMBL" id="QKZL01000024">
    <property type="protein sequence ID" value="PZX12368.1"/>
    <property type="molecule type" value="Genomic_DNA"/>
</dbReference>
<keyword evidence="4" id="KW-1185">Reference proteome</keyword>
<reference evidence="3 4" key="1">
    <citation type="submission" date="2018-06" db="EMBL/GenBank/DDBJ databases">
        <title>Genomic Encyclopedia of Archaeal and Bacterial Type Strains, Phase II (KMG-II): from individual species to whole genera.</title>
        <authorList>
            <person name="Goeker M."/>
        </authorList>
    </citation>
    <scope>NUCLEOTIDE SEQUENCE [LARGE SCALE GENOMIC DNA]</scope>
    <source>
        <strain evidence="3 4">DSM 22009</strain>
    </source>
</reference>
<protein>
    <submittedName>
        <fullName evidence="3">Transposase-like protein DUF772</fullName>
    </submittedName>
</protein>
<dbReference type="PANTHER" id="PTHR35604">
    <property type="entry name" value="TRANSPOSASE INSH FOR INSERTION SEQUENCE ELEMENT IS5A-RELATED"/>
    <property type="match status" value="1"/>
</dbReference>
<dbReference type="GO" id="GO:0003677">
    <property type="term" value="F:DNA binding"/>
    <property type="evidence" value="ECO:0007669"/>
    <property type="project" value="InterPro"/>
</dbReference>
<dbReference type="InterPro" id="IPR002559">
    <property type="entry name" value="Transposase_11"/>
</dbReference>
<comment type="caution">
    <text evidence="3">The sequence shown here is derived from an EMBL/GenBank/DDBJ whole genome shotgun (WGS) entry which is preliminary data.</text>
</comment>
<feature type="region of interest" description="Disordered" evidence="1">
    <location>
        <begin position="193"/>
        <end position="217"/>
    </location>
</feature>
<sequence>MRFCGLGIADAVPDANTLWDFREAFIRANALDALLSKMDMAINQAGFITRSGQIVGTSLVAAPRQRNTDREKAAIKAGKCASEIWPDKLAKAAQKDVDGRWTVKYSKAKVRADVSKPVGIAIPLYGYKSHVSIDRMHGVFRRQLVTDASRHDGTRLREGLIQMANTAQDVWADSAYRSAKNEFSAERQWHDQLGKLQKPHSRPTPQRTSRANGRKSAVRSMVEHVFAQQKARMGLTIRTIGLTRARAAITLANIAYYMTRLRWLQGRTLPA</sequence>
<accession>A0A2W7MWN3</accession>
<evidence type="ECO:0000256" key="1">
    <source>
        <dbReference type="SAM" id="MobiDB-lite"/>
    </source>
</evidence>
<organism evidence="3 4">
    <name type="scientific">Palleronia aestuarii</name>
    <dbReference type="NCBI Taxonomy" id="568105"/>
    <lineage>
        <taxon>Bacteria</taxon>
        <taxon>Pseudomonadati</taxon>
        <taxon>Pseudomonadota</taxon>
        <taxon>Alphaproteobacteria</taxon>
        <taxon>Rhodobacterales</taxon>
        <taxon>Roseobacteraceae</taxon>
        <taxon>Palleronia</taxon>
    </lineage>
</organism>
<evidence type="ECO:0000259" key="2">
    <source>
        <dbReference type="Pfam" id="PF01609"/>
    </source>
</evidence>
<gene>
    <name evidence="3" type="ORF">LX81_03626</name>
</gene>
<dbReference type="PANTHER" id="PTHR35604:SF2">
    <property type="entry name" value="TRANSPOSASE INSH FOR INSERTION SEQUENCE ELEMENT IS5A-RELATED"/>
    <property type="match status" value="1"/>
</dbReference>
<evidence type="ECO:0000313" key="3">
    <source>
        <dbReference type="EMBL" id="PZX12368.1"/>
    </source>
</evidence>
<name>A0A2W7MWN3_9RHOB</name>
<dbReference type="Pfam" id="PF01609">
    <property type="entry name" value="DDE_Tnp_1"/>
    <property type="match status" value="1"/>
</dbReference>
<evidence type="ECO:0000313" key="4">
    <source>
        <dbReference type="Proteomes" id="UP000248916"/>
    </source>
</evidence>
<dbReference type="GO" id="GO:0006313">
    <property type="term" value="P:DNA transposition"/>
    <property type="evidence" value="ECO:0007669"/>
    <property type="project" value="InterPro"/>
</dbReference>
<proteinExistence type="predicted"/>
<feature type="domain" description="Transposase IS4-like" evidence="2">
    <location>
        <begin position="125"/>
        <end position="257"/>
    </location>
</feature>